<proteinExistence type="predicted"/>
<evidence type="ECO:0000313" key="3">
    <source>
        <dbReference type="Proteomes" id="UP001497516"/>
    </source>
</evidence>
<accession>A0AAV2FHB0</accession>
<sequence length="83" mass="8677">MNSNKAVVIGFGLLLLAFLHVAMLPPSMAAAPLIPRSNHEMVAEGSASTQKTSCKSYDSGCKYNFCCACSIIGQPCGSCCGSW</sequence>
<evidence type="ECO:0000256" key="1">
    <source>
        <dbReference type="SAM" id="SignalP"/>
    </source>
</evidence>
<evidence type="ECO:0000313" key="2">
    <source>
        <dbReference type="EMBL" id="CAL1397635.1"/>
    </source>
</evidence>
<reference evidence="2 3" key="1">
    <citation type="submission" date="2024-04" db="EMBL/GenBank/DDBJ databases">
        <authorList>
            <person name="Fracassetti M."/>
        </authorList>
    </citation>
    <scope>NUCLEOTIDE SEQUENCE [LARGE SCALE GENOMIC DNA]</scope>
</reference>
<organism evidence="2 3">
    <name type="scientific">Linum trigynum</name>
    <dbReference type="NCBI Taxonomy" id="586398"/>
    <lineage>
        <taxon>Eukaryota</taxon>
        <taxon>Viridiplantae</taxon>
        <taxon>Streptophyta</taxon>
        <taxon>Embryophyta</taxon>
        <taxon>Tracheophyta</taxon>
        <taxon>Spermatophyta</taxon>
        <taxon>Magnoliopsida</taxon>
        <taxon>eudicotyledons</taxon>
        <taxon>Gunneridae</taxon>
        <taxon>Pentapetalae</taxon>
        <taxon>rosids</taxon>
        <taxon>fabids</taxon>
        <taxon>Malpighiales</taxon>
        <taxon>Linaceae</taxon>
        <taxon>Linum</taxon>
    </lineage>
</organism>
<gene>
    <name evidence="2" type="ORF">LTRI10_LOCUS37918</name>
</gene>
<feature type="chain" id="PRO_5043584442" evidence="1">
    <location>
        <begin position="30"/>
        <end position="83"/>
    </location>
</feature>
<dbReference type="Proteomes" id="UP001497516">
    <property type="component" value="Chromosome 6"/>
</dbReference>
<keyword evidence="1" id="KW-0732">Signal</keyword>
<protein>
    <submittedName>
        <fullName evidence="2">Uncharacterized protein</fullName>
    </submittedName>
</protein>
<name>A0AAV2FHB0_9ROSI</name>
<dbReference type="AlphaFoldDB" id="A0AAV2FHB0"/>
<keyword evidence="3" id="KW-1185">Reference proteome</keyword>
<feature type="signal peptide" evidence="1">
    <location>
        <begin position="1"/>
        <end position="29"/>
    </location>
</feature>
<dbReference type="EMBL" id="OZ034819">
    <property type="protein sequence ID" value="CAL1397635.1"/>
    <property type="molecule type" value="Genomic_DNA"/>
</dbReference>